<protein>
    <submittedName>
        <fullName evidence="8">Serine/threonine protein kinase</fullName>
    </submittedName>
</protein>
<keyword evidence="2 5" id="KW-0547">Nucleotide-binding</keyword>
<keyword evidence="8" id="KW-0723">Serine/threonine-protein kinase</keyword>
<keyword evidence="1" id="KW-0808">Transferase</keyword>
<dbReference type="Gene3D" id="3.30.200.20">
    <property type="entry name" value="Phosphorylase Kinase, domain 1"/>
    <property type="match status" value="1"/>
</dbReference>
<dbReference type="Proteomes" id="UP000325211">
    <property type="component" value="Chromosome"/>
</dbReference>
<dbReference type="RefSeq" id="WP_150212527.1">
    <property type="nucleotide sequence ID" value="NZ_CP029190.1"/>
</dbReference>
<evidence type="ECO:0000259" key="7">
    <source>
        <dbReference type="PROSITE" id="PS50011"/>
    </source>
</evidence>
<sequence>MARVLPTAPGDPARVGPYRVVGRLGAGGMGTVHAALDNRGNRLAVKVVYPAQAADEEFRARFRREVALTSRVNGPCLVPVVAADCDVERPWLATPYVPGPTLQQYIAVSGPLRGAMLHALAAGTAAALASVHEAGVIHRDIKPGNVILSPEGPRLLDFGIAHALDGTAVTRTGVLTGTPGWISPEQYRTGAVAPESDVFAWGALIAYAGTGRHPFGAGAPDTVAFRVMSQEPDLAGLPEELRRIAASALSKEPGDRPTARILSEECIQLLEHQDTHVLPKQSSIPPVIDTLVASYWNAPPAQADAWPIARNDGRARRYSFIAAAALTGLSIGAAAMYAATFHAGQESPPAGAVNIAPTASAPTPAAAPLRPTSTTPSATMASTPAAAETSSEPQPAYSRSDNAQPTVEEWSAARDAMTASERQIAAGINKEVGPFLRDEWGLSDGVQVTFNPEAQTMFITAGPSVKVWENGGDYTDLRRSIMFSGCSYGNDKLRTDINWPYGRVAVVYRESMAKPVIADYREVTNGMRCRV</sequence>
<evidence type="ECO:0000256" key="3">
    <source>
        <dbReference type="ARBA" id="ARBA00022777"/>
    </source>
</evidence>
<dbReference type="PROSITE" id="PS00108">
    <property type="entry name" value="PROTEIN_KINASE_ST"/>
    <property type="match status" value="1"/>
</dbReference>
<keyword evidence="3 8" id="KW-0418">Kinase</keyword>
<dbReference type="InterPro" id="IPR000719">
    <property type="entry name" value="Prot_kinase_dom"/>
</dbReference>
<dbReference type="PROSITE" id="PS00107">
    <property type="entry name" value="PROTEIN_KINASE_ATP"/>
    <property type="match status" value="1"/>
</dbReference>
<dbReference type="InterPro" id="IPR008271">
    <property type="entry name" value="Ser/Thr_kinase_AS"/>
</dbReference>
<dbReference type="GO" id="GO:0005524">
    <property type="term" value="F:ATP binding"/>
    <property type="evidence" value="ECO:0007669"/>
    <property type="project" value="UniProtKB-UniRule"/>
</dbReference>
<dbReference type="GO" id="GO:0004674">
    <property type="term" value="F:protein serine/threonine kinase activity"/>
    <property type="evidence" value="ECO:0007669"/>
    <property type="project" value="UniProtKB-KW"/>
</dbReference>
<dbReference type="PANTHER" id="PTHR43289">
    <property type="entry name" value="MITOGEN-ACTIVATED PROTEIN KINASE KINASE KINASE 20-RELATED"/>
    <property type="match status" value="1"/>
</dbReference>
<proteinExistence type="predicted"/>
<dbReference type="AlphaFoldDB" id="A0A5P2DDK3"/>
<dbReference type="SMART" id="SM00220">
    <property type="entry name" value="S_TKc"/>
    <property type="match status" value="1"/>
</dbReference>
<feature type="binding site" evidence="5">
    <location>
        <position position="46"/>
    </location>
    <ligand>
        <name>ATP</name>
        <dbReference type="ChEBI" id="CHEBI:30616"/>
    </ligand>
</feature>
<name>A0A5P2DDK3_STRVZ</name>
<evidence type="ECO:0000256" key="1">
    <source>
        <dbReference type="ARBA" id="ARBA00022679"/>
    </source>
</evidence>
<evidence type="ECO:0000256" key="2">
    <source>
        <dbReference type="ARBA" id="ARBA00022741"/>
    </source>
</evidence>
<organism evidence="8 9">
    <name type="scientific">Streptomyces venezuelae</name>
    <dbReference type="NCBI Taxonomy" id="54571"/>
    <lineage>
        <taxon>Bacteria</taxon>
        <taxon>Bacillati</taxon>
        <taxon>Actinomycetota</taxon>
        <taxon>Actinomycetes</taxon>
        <taxon>Kitasatosporales</taxon>
        <taxon>Streptomycetaceae</taxon>
        <taxon>Streptomyces</taxon>
    </lineage>
</organism>
<dbReference type="CDD" id="cd14014">
    <property type="entry name" value="STKc_PknB_like"/>
    <property type="match status" value="1"/>
</dbReference>
<dbReference type="PANTHER" id="PTHR43289:SF34">
    <property type="entry name" value="SERINE_THREONINE-PROTEIN KINASE YBDM-RELATED"/>
    <property type="match status" value="1"/>
</dbReference>
<dbReference type="PROSITE" id="PS50011">
    <property type="entry name" value="PROTEIN_KINASE_DOM"/>
    <property type="match status" value="1"/>
</dbReference>
<accession>A0A5P2DDK3</accession>
<dbReference type="Pfam" id="PF00069">
    <property type="entry name" value="Pkinase"/>
    <property type="match status" value="1"/>
</dbReference>
<dbReference type="Gene3D" id="1.10.510.10">
    <property type="entry name" value="Transferase(Phosphotransferase) domain 1"/>
    <property type="match status" value="1"/>
</dbReference>
<feature type="compositionally biased region" description="Low complexity" evidence="6">
    <location>
        <begin position="356"/>
        <end position="393"/>
    </location>
</feature>
<dbReference type="OrthoDB" id="9762169at2"/>
<dbReference type="InterPro" id="IPR011009">
    <property type="entry name" value="Kinase-like_dom_sf"/>
</dbReference>
<feature type="region of interest" description="Disordered" evidence="6">
    <location>
        <begin position="352"/>
        <end position="411"/>
    </location>
</feature>
<dbReference type="SUPFAM" id="SSF56112">
    <property type="entry name" value="Protein kinase-like (PK-like)"/>
    <property type="match status" value="1"/>
</dbReference>
<dbReference type="InterPro" id="IPR017441">
    <property type="entry name" value="Protein_kinase_ATP_BS"/>
</dbReference>
<evidence type="ECO:0000256" key="4">
    <source>
        <dbReference type="ARBA" id="ARBA00022840"/>
    </source>
</evidence>
<dbReference type="EMBL" id="CP029190">
    <property type="protein sequence ID" value="QES52843.1"/>
    <property type="molecule type" value="Genomic_DNA"/>
</dbReference>
<evidence type="ECO:0000256" key="5">
    <source>
        <dbReference type="PROSITE-ProRule" id="PRU10141"/>
    </source>
</evidence>
<feature type="domain" description="Protein kinase" evidence="7">
    <location>
        <begin position="18"/>
        <end position="270"/>
    </location>
</feature>
<evidence type="ECO:0000313" key="8">
    <source>
        <dbReference type="EMBL" id="QES52843.1"/>
    </source>
</evidence>
<reference evidence="8 9" key="1">
    <citation type="submission" date="2018-05" db="EMBL/GenBank/DDBJ databases">
        <title>Streptomyces venezuelae.</title>
        <authorList>
            <person name="Kim W."/>
            <person name="Lee N."/>
            <person name="Cho B.-K."/>
        </authorList>
    </citation>
    <scope>NUCLEOTIDE SEQUENCE [LARGE SCALE GENOMIC DNA]</scope>
    <source>
        <strain evidence="8 9">ATCC 21782</strain>
    </source>
</reference>
<evidence type="ECO:0000313" key="9">
    <source>
        <dbReference type="Proteomes" id="UP000325211"/>
    </source>
</evidence>
<keyword evidence="4 5" id="KW-0067">ATP-binding</keyword>
<evidence type="ECO:0000256" key="6">
    <source>
        <dbReference type="SAM" id="MobiDB-lite"/>
    </source>
</evidence>
<gene>
    <name evidence="8" type="ORF">DEJ50_33445</name>
</gene>